<sequence length="276" mass="29337">MELYNTTIDGKSPLFTYTPFRAAGVEGALGAWTLANPDLVRGTSYTTNHTGANVGLQWTGTSIWLYGSTRARSNYQIIRSWSDKVIYGNGTNGTDGVLFSESDLNYGSYTVALSVIEGSVTVSRATITVGMGVPGTALQSQNQSAAAGGGQVNPYFRTSANSSWAPFILEGSQSVLRTTGFGDRITFTVQSSVGFAIYGTTAFESGAYNISVVPPPDNLPSIVQYNASTAFEVLDALKFLATGLNETMDYTVTMTNTDRDKTCDIGQVVLHSAVQA</sequence>
<evidence type="ECO:0000313" key="2">
    <source>
        <dbReference type="Proteomes" id="UP000814176"/>
    </source>
</evidence>
<keyword evidence="2" id="KW-1185">Reference proteome</keyword>
<name>A0ABQ8KPR4_9APHY</name>
<reference evidence="1 2" key="1">
    <citation type="journal article" date="2021" name="Environ. Microbiol.">
        <title>Gene family expansions and transcriptome signatures uncover fungal adaptations to wood decay.</title>
        <authorList>
            <person name="Hage H."/>
            <person name="Miyauchi S."/>
            <person name="Viragh M."/>
            <person name="Drula E."/>
            <person name="Min B."/>
            <person name="Chaduli D."/>
            <person name="Navarro D."/>
            <person name="Favel A."/>
            <person name="Norest M."/>
            <person name="Lesage-Meessen L."/>
            <person name="Balint B."/>
            <person name="Merenyi Z."/>
            <person name="de Eugenio L."/>
            <person name="Morin E."/>
            <person name="Martinez A.T."/>
            <person name="Baldrian P."/>
            <person name="Stursova M."/>
            <person name="Martinez M.J."/>
            <person name="Novotny C."/>
            <person name="Magnuson J.K."/>
            <person name="Spatafora J.W."/>
            <person name="Maurice S."/>
            <person name="Pangilinan J."/>
            <person name="Andreopoulos W."/>
            <person name="LaButti K."/>
            <person name="Hundley H."/>
            <person name="Na H."/>
            <person name="Kuo A."/>
            <person name="Barry K."/>
            <person name="Lipzen A."/>
            <person name="Henrissat B."/>
            <person name="Riley R."/>
            <person name="Ahrendt S."/>
            <person name="Nagy L.G."/>
            <person name="Grigoriev I.V."/>
            <person name="Martin F."/>
            <person name="Rosso M.N."/>
        </authorList>
    </citation>
    <scope>NUCLEOTIDE SEQUENCE [LARGE SCALE GENOMIC DNA]</scope>
    <source>
        <strain evidence="1 2">CIRM-BRFM 1785</strain>
    </source>
</reference>
<proteinExistence type="predicted"/>
<dbReference type="GeneID" id="71999152"/>
<dbReference type="Proteomes" id="UP000814176">
    <property type="component" value="Unassembled WGS sequence"/>
</dbReference>
<dbReference type="RefSeq" id="XP_047782074.1">
    <property type="nucleotide sequence ID" value="XM_047918420.1"/>
</dbReference>
<accession>A0ABQ8KPR4</accession>
<organism evidence="1 2">
    <name type="scientific">Rhodofomes roseus</name>
    <dbReference type="NCBI Taxonomy" id="34475"/>
    <lineage>
        <taxon>Eukaryota</taxon>
        <taxon>Fungi</taxon>
        <taxon>Dikarya</taxon>
        <taxon>Basidiomycota</taxon>
        <taxon>Agaricomycotina</taxon>
        <taxon>Agaricomycetes</taxon>
        <taxon>Polyporales</taxon>
        <taxon>Rhodofomes</taxon>
    </lineage>
</organism>
<dbReference type="EMBL" id="JADCUA010000004">
    <property type="protein sequence ID" value="KAH9840608.1"/>
    <property type="molecule type" value="Genomic_DNA"/>
</dbReference>
<comment type="caution">
    <text evidence="1">The sequence shown here is derived from an EMBL/GenBank/DDBJ whole genome shotgun (WGS) entry which is preliminary data.</text>
</comment>
<gene>
    <name evidence="1" type="ORF">C8Q71DRAFT_415533</name>
</gene>
<dbReference type="Gene3D" id="2.60.120.260">
    <property type="entry name" value="Galactose-binding domain-like"/>
    <property type="match status" value="1"/>
</dbReference>
<evidence type="ECO:0000313" key="1">
    <source>
        <dbReference type="EMBL" id="KAH9840608.1"/>
    </source>
</evidence>
<protein>
    <submittedName>
        <fullName evidence="1">Uncharacterized protein</fullName>
    </submittedName>
</protein>